<dbReference type="Pfam" id="PF00931">
    <property type="entry name" value="NB-ARC"/>
    <property type="match status" value="1"/>
</dbReference>
<dbReference type="SUPFAM" id="SSF50978">
    <property type="entry name" value="WD40 repeat-like"/>
    <property type="match status" value="1"/>
</dbReference>
<dbReference type="OrthoDB" id="1357022at2759"/>
<dbReference type="Pfam" id="PF21296">
    <property type="entry name" value="WHD_APAF1"/>
    <property type="match status" value="1"/>
</dbReference>
<evidence type="ECO:0000259" key="5">
    <source>
        <dbReference type="Pfam" id="PF17908"/>
    </source>
</evidence>
<feature type="domain" description="APAF-1 helical" evidence="5">
    <location>
        <begin position="437"/>
        <end position="568"/>
    </location>
</feature>
<dbReference type="Gene3D" id="1.10.8.430">
    <property type="entry name" value="Helical domain of apoptotic protease-activating factors"/>
    <property type="match status" value="1"/>
</dbReference>
<keyword evidence="3" id="KW-0677">Repeat</keyword>
<dbReference type="InterPro" id="IPR041452">
    <property type="entry name" value="APAF1_C"/>
</dbReference>
<dbReference type="Gene3D" id="2.130.10.10">
    <property type="entry name" value="YVTN repeat-like/Quinoprotein amine dehydrogenase"/>
    <property type="match status" value="1"/>
</dbReference>
<dbReference type="Gene3D" id="1.25.40.370">
    <property type="match status" value="1"/>
</dbReference>
<gene>
    <name evidence="8" type="primary">LOC115886737</name>
</gene>
<dbReference type="Pfam" id="PF17908">
    <property type="entry name" value="APAF1_C"/>
    <property type="match status" value="1"/>
</dbReference>
<dbReference type="GO" id="GO:0005829">
    <property type="term" value="C:cytosol"/>
    <property type="evidence" value="ECO:0007669"/>
    <property type="project" value="UniProtKB-ARBA"/>
</dbReference>
<evidence type="ECO:0000256" key="2">
    <source>
        <dbReference type="ARBA" id="ARBA00022703"/>
    </source>
</evidence>
<dbReference type="SUPFAM" id="SSF52540">
    <property type="entry name" value="P-loop containing nucleoside triphosphate hydrolases"/>
    <property type="match status" value="1"/>
</dbReference>
<proteinExistence type="predicted"/>
<dbReference type="PANTHER" id="PTHR22845:SF5">
    <property type="entry name" value="APOPTOTIC PROTEASE-ACTIVATING FACTOR 1"/>
    <property type="match status" value="1"/>
</dbReference>
<dbReference type="PRINTS" id="PR00364">
    <property type="entry name" value="DISEASERSIST"/>
</dbReference>
<dbReference type="Gene3D" id="1.10.10.10">
    <property type="entry name" value="Winged helix-like DNA-binding domain superfamily/Winged helix DNA-binding domain"/>
    <property type="match status" value="1"/>
</dbReference>
<feature type="domain" description="NB-ARC" evidence="4">
    <location>
        <begin position="111"/>
        <end position="271"/>
    </location>
</feature>
<evidence type="ECO:0000259" key="4">
    <source>
        <dbReference type="Pfam" id="PF00931"/>
    </source>
</evidence>
<name>A0A6J2YDA1_SITOR</name>
<dbReference type="InterPro" id="IPR048975">
    <property type="entry name" value="WHD_APAF1"/>
</dbReference>
<dbReference type="PANTHER" id="PTHR22845">
    <property type="entry name" value="APOPTOTIC PROTEASE-ACTIVATING FACTOR 1"/>
    <property type="match status" value="1"/>
</dbReference>
<evidence type="ECO:0000313" key="7">
    <source>
        <dbReference type="Proteomes" id="UP000504635"/>
    </source>
</evidence>
<dbReference type="InterPro" id="IPR036322">
    <property type="entry name" value="WD40_repeat_dom_sf"/>
</dbReference>
<dbReference type="InterPro" id="IPR036388">
    <property type="entry name" value="WH-like_DNA-bd_sf"/>
</dbReference>
<dbReference type="GeneID" id="115886737"/>
<reference evidence="8" key="1">
    <citation type="submission" date="2025-08" db="UniProtKB">
        <authorList>
            <consortium name="RefSeq"/>
        </authorList>
    </citation>
    <scope>IDENTIFICATION</scope>
    <source>
        <tissue evidence="8">Gonads</tissue>
    </source>
</reference>
<organism evidence="7 8">
    <name type="scientific">Sitophilus oryzae</name>
    <name type="common">Rice weevil</name>
    <name type="synonym">Curculio oryzae</name>
    <dbReference type="NCBI Taxonomy" id="7048"/>
    <lineage>
        <taxon>Eukaryota</taxon>
        <taxon>Metazoa</taxon>
        <taxon>Ecdysozoa</taxon>
        <taxon>Arthropoda</taxon>
        <taxon>Hexapoda</taxon>
        <taxon>Insecta</taxon>
        <taxon>Pterygota</taxon>
        <taxon>Neoptera</taxon>
        <taxon>Endopterygota</taxon>
        <taxon>Coleoptera</taxon>
        <taxon>Polyphaga</taxon>
        <taxon>Cucujiformia</taxon>
        <taxon>Curculionidae</taxon>
        <taxon>Dryophthorinae</taxon>
        <taxon>Sitophilus</taxon>
    </lineage>
</organism>
<evidence type="ECO:0000259" key="6">
    <source>
        <dbReference type="Pfam" id="PF21296"/>
    </source>
</evidence>
<dbReference type="InterPro" id="IPR042197">
    <property type="entry name" value="Apaf_helical"/>
</dbReference>
<dbReference type="GO" id="GO:0043531">
    <property type="term" value="F:ADP binding"/>
    <property type="evidence" value="ECO:0007669"/>
    <property type="project" value="InterPro"/>
</dbReference>
<protein>
    <submittedName>
        <fullName evidence="8">Apoptotic protease-activating factor 1-like</fullName>
    </submittedName>
</protein>
<evidence type="ECO:0000313" key="8">
    <source>
        <dbReference type="RefSeq" id="XP_030761873.1"/>
    </source>
</evidence>
<keyword evidence="2" id="KW-0053">Apoptosis</keyword>
<dbReference type="InParanoid" id="A0A6J2YDA1"/>
<dbReference type="RefSeq" id="XP_030761873.1">
    <property type="nucleotide sequence ID" value="XM_030906013.1"/>
</dbReference>
<dbReference type="AlphaFoldDB" id="A0A6J2YDA1"/>
<dbReference type="Proteomes" id="UP000504635">
    <property type="component" value="Unplaced"/>
</dbReference>
<dbReference type="GO" id="GO:0006915">
    <property type="term" value="P:apoptotic process"/>
    <property type="evidence" value="ECO:0007669"/>
    <property type="project" value="UniProtKB-KW"/>
</dbReference>
<feature type="domain" description="Apoptotic protease-activating factor 1 winged-helix" evidence="6">
    <location>
        <begin position="360"/>
        <end position="428"/>
    </location>
</feature>
<dbReference type="InterPro" id="IPR002182">
    <property type="entry name" value="NB-ARC"/>
</dbReference>
<evidence type="ECO:0000256" key="3">
    <source>
        <dbReference type="ARBA" id="ARBA00022737"/>
    </source>
</evidence>
<dbReference type="InterPro" id="IPR027417">
    <property type="entry name" value="P-loop_NTPase"/>
</dbReference>
<keyword evidence="1" id="KW-0853">WD repeat</keyword>
<sequence>MEECSISRLRLYSKEINLDDFIDFAIQTGVLNKDSYCEIWSKPEKHRLDKLFYKVVEKGCSYVKLALDYLNEKVPNINEIINDEENFRKSTIRGNFPKLPPHYVKRESLASVVKQHLQELTWDQPLVIHGMMGYGKSCLVNEVLHDKILRKCFDNYIFWINLGEHQNSDNILQTMLNLYTRACDSPNKVYCPEDILDLKERLKQLFLESRLKNALLILDDVCNTEVLKLFDIGCRTVITTQDKNILRNEAVHLVEVKSGFLLEEAMELFKLSLDTKKDLPVVAEEVYRTCKGHPMLIALIGSYLSENKTVFSMNDDQIWEYIRFMFSKGDYRLNDFDDDVRIPSEKIRTCVDQLLSRKELKSRYMDLAIFMQDVNIPPEVLKILWNTTITDVMHTMNKFAQKSLVVPFYHSNQQRFIYGVHDIHLKYLKEETKDHIQEIHKRLIDNYDLLINGNYAKLPDDNYSFHFIGYHMSEAREFAKFEMYFNLEFLEAKIRAVGKDDVLTDMETYRDLITGKDAALDTKLNHYKEFIRKHGANLYNFPKTSIIQYALQEKKDSCIYDTAVAYAKTSPRLFFKFIRSVSEDLDEFQNINIRDDITCACFVNSVKHILLGFSSGKIKLFYERYEKEISSFAGHSSPIKNLIISPDKSHFCQLVRKVW</sequence>
<evidence type="ECO:0000256" key="1">
    <source>
        <dbReference type="ARBA" id="ARBA00022574"/>
    </source>
</evidence>
<keyword evidence="7" id="KW-1185">Reference proteome</keyword>
<accession>A0A6J2YDA1</accession>
<dbReference type="InterPro" id="IPR015943">
    <property type="entry name" value="WD40/YVTN_repeat-like_dom_sf"/>
</dbReference>
<dbReference type="KEGG" id="soy:115886737"/>
<dbReference type="Gene3D" id="3.40.50.300">
    <property type="entry name" value="P-loop containing nucleotide triphosphate hydrolases"/>
    <property type="match status" value="1"/>
</dbReference>